<dbReference type="EMBL" id="FOYZ01000021">
    <property type="protein sequence ID" value="SFS06837.1"/>
    <property type="molecule type" value="Genomic_DNA"/>
</dbReference>
<gene>
    <name evidence="1" type="ORF">SAMN05661086_03556</name>
</gene>
<accession>A0A1I6LTM4</accession>
<keyword evidence="2" id="KW-1185">Reference proteome</keyword>
<reference evidence="1 2" key="1">
    <citation type="submission" date="2016-10" db="EMBL/GenBank/DDBJ databases">
        <authorList>
            <person name="de Groot N.N."/>
        </authorList>
    </citation>
    <scope>NUCLEOTIDE SEQUENCE [LARGE SCALE GENOMIC DNA]</scope>
    <source>
        <strain evidence="1 2">743A</strain>
    </source>
</reference>
<evidence type="ECO:0000313" key="2">
    <source>
        <dbReference type="Proteomes" id="UP000199659"/>
    </source>
</evidence>
<protein>
    <submittedName>
        <fullName evidence="1">Putative baseplate assembly protein</fullName>
    </submittedName>
</protein>
<dbReference type="OrthoDB" id="9027184at2"/>
<dbReference type="STRING" id="37658.SAMN05661086_03556"/>
<organism evidence="1 2">
    <name type="scientific">Anaeromicropila populeti</name>
    <dbReference type="NCBI Taxonomy" id="37658"/>
    <lineage>
        <taxon>Bacteria</taxon>
        <taxon>Bacillati</taxon>
        <taxon>Bacillota</taxon>
        <taxon>Clostridia</taxon>
        <taxon>Lachnospirales</taxon>
        <taxon>Lachnospiraceae</taxon>
        <taxon>Anaeromicropila</taxon>
    </lineage>
</organism>
<name>A0A1I6LTM4_9FIRM</name>
<proteinExistence type="predicted"/>
<dbReference type="Proteomes" id="UP000199659">
    <property type="component" value="Unassembled WGS sequence"/>
</dbReference>
<evidence type="ECO:0000313" key="1">
    <source>
        <dbReference type="EMBL" id="SFS06837.1"/>
    </source>
</evidence>
<dbReference type="RefSeq" id="WP_092564010.1">
    <property type="nucleotide sequence ID" value="NZ_FOYZ01000021.1"/>
</dbReference>
<dbReference type="AlphaFoldDB" id="A0A1I6LTM4"/>
<sequence length="713" mass="81694">MLPNLELDTENFDEIMDEARSMISSIYPEWTDFNYHDPGITLIELFAWLIESLQYFLDQISEDNLVKYLKILGTKRKNKVCARALVNVVPETDFIVMKGTKLYAGKVCFETNCKNYMVKGDITKCFYGGKAQTSRKQLAETRQFVEVVDKAQLEFGHKLKQMMFGKNPVPGDCYYIGLAQTLPDSIEISIYMEIEEDYPVKRNPIQQQLYAPLAAFRLQYSTKDGWKDVRGLRDETYGLLISGQIYFTLEEEMTDIIVCGENSYYLRLLLTESNYDAAPIVHGMSINVLPVEQKDTLIESVDVSKEQLIKMENCQIAAETFLSFHGVNRLYLKRGEVYFPVETFTKCLNYDKGCSTYFFTGDAEELDGARIISYLSENEAKVELGIGNGFPFQEYNLFDSDMEYESFEILVQEIENKNGFSQWTKVVDFGNSKPWDKHYVFDSRKGTVEFGDCIHGMAPEGRILVSSYARTVGMNGNVKENKINYFGDMTADNILIYNKEGAVGGRNEETMEESFLRVRANLKSSFAAVTYEDYERYVKETPGLMIESCKVISSVQMKQSHLNADETIVNIVVKPFTYQIRNKLSSCYEKNILMYLEQYRLVGTKINLLSPQYIRIELYIDIIFRPQFTDAKEQIKNTVESYFKNLSREFGTTVIYSRIYGILDILECVSHVKSLTIEAKGSGVTKSLDGNITLPPNGVVELGEVQYLFSIED</sequence>